<dbReference type="Gramene" id="Ma04_t07310.1">
    <property type="protein sequence ID" value="Ma04_p07310.1"/>
    <property type="gene ID" value="Ma04_g07310"/>
</dbReference>
<gene>
    <name evidence="2" type="ORF">GSMUA_112600.1</name>
</gene>
<protein>
    <submittedName>
        <fullName evidence="2">(wild Malaysian banana) hypothetical protein</fullName>
    </submittedName>
</protein>
<dbReference type="AlphaFoldDB" id="A0A804IM25"/>
<evidence type="ECO:0000313" key="3">
    <source>
        <dbReference type="EnsemblPlants" id="Ma04_p07310.1"/>
    </source>
</evidence>
<evidence type="ECO:0000313" key="2">
    <source>
        <dbReference type="EMBL" id="CAG1841465.1"/>
    </source>
</evidence>
<dbReference type="OMA" id="REWLDPH"/>
<reference evidence="3" key="2">
    <citation type="submission" date="2021-05" db="UniProtKB">
        <authorList>
            <consortium name="EnsemblPlants"/>
        </authorList>
    </citation>
    <scope>IDENTIFICATION</scope>
    <source>
        <strain evidence="3">subsp. malaccensis</strain>
    </source>
</reference>
<keyword evidence="4" id="KW-1185">Reference proteome</keyword>
<evidence type="ECO:0000256" key="1">
    <source>
        <dbReference type="SAM" id="MobiDB-lite"/>
    </source>
</evidence>
<dbReference type="EnsemblPlants" id="Ma04_t07310.1">
    <property type="protein sequence ID" value="Ma04_p07310.1"/>
    <property type="gene ID" value="Ma04_g07310"/>
</dbReference>
<proteinExistence type="predicted"/>
<dbReference type="KEGG" id="mus:103980846"/>
<accession>A0A804IM25</accession>
<feature type="compositionally biased region" description="Polar residues" evidence="1">
    <location>
        <begin position="69"/>
        <end position="78"/>
    </location>
</feature>
<evidence type="ECO:0000313" key="4">
    <source>
        <dbReference type="Proteomes" id="UP000012960"/>
    </source>
</evidence>
<name>A0A804IM25_MUSAM</name>
<dbReference type="EMBL" id="HG996469">
    <property type="protein sequence ID" value="CAG1841465.1"/>
    <property type="molecule type" value="Genomic_DNA"/>
</dbReference>
<dbReference type="PANTHER" id="PTHR36075">
    <property type="entry name" value="BNAA10G09820D PROTEIN"/>
    <property type="match status" value="1"/>
</dbReference>
<organism evidence="3 4">
    <name type="scientific">Musa acuminata subsp. malaccensis</name>
    <name type="common">Wild banana</name>
    <name type="synonym">Musa malaccensis</name>
    <dbReference type="NCBI Taxonomy" id="214687"/>
    <lineage>
        <taxon>Eukaryota</taxon>
        <taxon>Viridiplantae</taxon>
        <taxon>Streptophyta</taxon>
        <taxon>Embryophyta</taxon>
        <taxon>Tracheophyta</taxon>
        <taxon>Spermatophyta</taxon>
        <taxon>Magnoliopsida</taxon>
        <taxon>Liliopsida</taxon>
        <taxon>Zingiberales</taxon>
        <taxon>Musaceae</taxon>
        <taxon>Musa</taxon>
    </lineage>
</organism>
<sequence length="133" mass="14410">MDPSLNQSSPVAEEDDWDTDGFVIPSLVISDSDLANTNVPGVTGPKPPANTTREAETIYLGPHGAPPQARQQESNASSHRQRFKHKLREADGRFPGTGRKNKVETLQQLVGSKVSSRSMLKTSPRDMAGSTLQ</sequence>
<feature type="region of interest" description="Disordered" evidence="1">
    <location>
        <begin position="33"/>
        <end position="133"/>
    </location>
</feature>
<dbReference type="PANTHER" id="PTHR36075:SF1">
    <property type="entry name" value="OS03G0595200 PROTEIN"/>
    <property type="match status" value="1"/>
</dbReference>
<feature type="compositionally biased region" description="Polar residues" evidence="1">
    <location>
        <begin position="104"/>
        <end position="121"/>
    </location>
</feature>
<reference evidence="2" key="1">
    <citation type="submission" date="2021-03" db="EMBL/GenBank/DDBJ databases">
        <authorList>
            <consortium name="Genoscope - CEA"/>
            <person name="William W."/>
        </authorList>
    </citation>
    <scope>NUCLEOTIDE SEQUENCE</scope>
    <source>
        <strain evidence="2">Doubled-haploid Pahang</strain>
    </source>
</reference>
<dbReference type="FunCoup" id="A0A804IM25">
    <property type="interactions" value="2301"/>
</dbReference>
<dbReference type="Proteomes" id="UP000012960">
    <property type="component" value="Unplaced"/>
</dbReference>
<dbReference type="OrthoDB" id="631005at2759"/>